<accession>A0ABP0LPQ2</accession>
<feature type="zinc finger region" description="C3H1-type" evidence="1">
    <location>
        <begin position="43"/>
        <end position="69"/>
    </location>
</feature>
<keyword evidence="1" id="KW-0862">Zinc</keyword>
<dbReference type="Proteomes" id="UP001642464">
    <property type="component" value="Unassembled WGS sequence"/>
</dbReference>
<protein>
    <submittedName>
        <fullName evidence="3">Reticulocyte-binding protein 2-like a</fullName>
    </submittedName>
</protein>
<evidence type="ECO:0000256" key="1">
    <source>
        <dbReference type="PROSITE-ProRule" id="PRU00723"/>
    </source>
</evidence>
<proteinExistence type="predicted"/>
<evidence type="ECO:0000259" key="2">
    <source>
        <dbReference type="PROSITE" id="PS50103"/>
    </source>
</evidence>
<keyword evidence="4" id="KW-1185">Reference proteome</keyword>
<evidence type="ECO:0000313" key="3">
    <source>
        <dbReference type="EMBL" id="CAK9041155.1"/>
    </source>
</evidence>
<evidence type="ECO:0000313" key="4">
    <source>
        <dbReference type="Proteomes" id="UP001642464"/>
    </source>
</evidence>
<name>A0ABP0LPQ2_9DINO</name>
<dbReference type="PROSITE" id="PS50103">
    <property type="entry name" value="ZF_C3H1"/>
    <property type="match status" value="1"/>
</dbReference>
<sequence>MIRSGLVEAEVAWRPSDVEKSRSYSASSTADSSAGHATGRCQPCVFAQTQVGCPKGDQCSFCHLAHPRLCRRAGLRRGPRERITKRILLLFSRDNIKDAQAGLQAEALKNPYAFEFIRIHWDELPCTGPGISWKISL</sequence>
<feature type="domain" description="C3H1-type" evidence="2">
    <location>
        <begin position="43"/>
        <end position="69"/>
    </location>
</feature>
<dbReference type="InterPro" id="IPR000571">
    <property type="entry name" value="Znf_CCCH"/>
</dbReference>
<comment type="caution">
    <text evidence="3">The sequence shown here is derived from an EMBL/GenBank/DDBJ whole genome shotgun (WGS) entry which is preliminary data.</text>
</comment>
<keyword evidence="1" id="KW-0479">Metal-binding</keyword>
<reference evidence="3 4" key="1">
    <citation type="submission" date="2024-02" db="EMBL/GenBank/DDBJ databases">
        <authorList>
            <person name="Chen Y."/>
            <person name="Shah S."/>
            <person name="Dougan E. K."/>
            <person name="Thang M."/>
            <person name="Chan C."/>
        </authorList>
    </citation>
    <scope>NUCLEOTIDE SEQUENCE [LARGE SCALE GENOMIC DNA]</scope>
</reference>
<dbReference type="EMBL" id="CAXAMM010017446">
    <property type="protein sequence ID" value="CAK9041155.1"/>
    <property type="molecule type" value="Genomic_DNA"/>
</dbReference>
<organism evidence="3 4">
    <name type="scientific">Durusdinium trenchii</name>
    <dbReference type="NCBI Taxonomy" id="1381693"/>
    <lineage>
        <taxon>Eukaryota</taxon>
        <taxon>Sar</taxon>
        <taxon>Alveolata</taxon>
        <taxon>Dinophyceae</taxon>
        <taxon>Suessiales</taxon>
        <taxon>Symbiodiniaceae</taxon>
        <taxon>Durusdinium</taxon>
    </lineage>
</organism>
<keyword evidence="1" id="KW-0863">Zinc-finger</keyword>
<gene>
    <name evidence="3" type="ORF">SCF082_LOCUS23823</name>
</gene>